<sequence>MSLSLPKFIIKNIFKECLDSFKQPKNDYYVPIFLYFYNNYGLINKDCRDIVLKVPYDKELLVETEQELKRIVSLLNQGVLIVTDVTLLFTCKDENLYHRLVYHQNINNCISGGNGSELEETLKKNYQLTIDSSVTAKLNLDVNIFEIKSVQDRIKEVVKIRGSADSAKNLSIYLIDHYASSMLDHDQYSNMNRDVLELMDEYKTKYYNFKAHVLLELYQPTIYPKYLKNLTFDGSFTITLSNYLDIVNNNQQLKELKITIKIIGRESSLLKPIQTHQSLENVNLQCNSNRENIVTTSDLCTMLNQNKLVTILCINMHDPVSSYNRSTWQIHNNTLKRLSISSYEISYPMALWKSPSALEAQLQSGLSSIISLKFHPNLTTLVVPTSSSINLDHFLKLPLKHLKIYSSHSPNPPTEESLKQFDKLSQHPTVKIVDLSAPSELIPRFLKNASQSIHTLTITVSGDFGDDLVQCLSNTTIETIYINNFASKPTIKIYDILNKNTTLKSLEYHVEYSSTYDNEMIEKLKEYYQSTIHPILPDRLFFNFINVWDIYFLILKNKQ</sequence>
<gene>
    <name evidence="1" type="ORF">DLAC_08889</name>
</gene>
<proteinExistence type="predicted"/>
<comment type="caution">
    <text evidence="1">The sequence shown here is derived from an EMBL/GenBank/DDBJ whole genome shotgun (WGS) entry which is preliminary data.</text>
</comment>
<dbReference type="EMBL" id="LODT01000037">
    <property type="protein sequence ID" value="KYQ90286.1"/>
    <property type="molecule type" value="Genomic_DNA"/>
</dbReference>
<evidence type="ECO:0000313" key="1">
    <source>
        <dbReference type="EMBL" id="KYQ90286.1"/>
    </source>
</evidence>
<dbReference type="InParanoid" id="A0A151Z8J4"/>
<evidence type="ECO:0000313" key="2">
    <source>
        <dbReference type="Proteomes" id="UP000076078"/>
    </source>
</evidence>
<protein>
    <submittedName>
        <fullName evidence="1">Uncharacterized protein</fullName>
    </submittedName>
</protein>
<accession>A0A151Z8J4</accession>
<dbReference type="AlphaFoldDB" id="A0A151Z8J4"/>
<keyword evidence="2" id="KW-1185">Reference proteome</keyword>
<dbReference type="Proteomes" id="UP000076078">
    <property type="component" value="Unassembled WGS sequence"/>
</dbReference>
<name>A0A151Z8J4_TIELA</name>
<organism evidence="1 2">
    <name type="scientific">Tieghemostelium lacteum</name>
    <name type="common">Slime mold</name>
    <name type="synonym">Dictyostelium lacteum</name>
    <dbReference type="NCBI Taxonomy" id="361077"/>
    <lineage>
        <taxon>Eukaryota</taxon>
        <taxon>Amoebozoa</taxon>
        <taxon>Evosea</taxon>
        <taxon>Eumycetozoa</taxon>
        <taxon>Dictyostelia</taxon>
        <taxon>Dictyosteliales</taxon>
        <taxon>Raperosteliaceae</taxon>
        <taxon>Tieghemostelium</taxon>
    </lineage>
</organism>
<reference evidence="1 2" key="1">
    <citation type="submission" date="2015-12" db="EMBL/GenBank/DDBJ databases">
        <title>Dictyostelia acquired genes for synthesis and detection of signals that induce cell-type specialization by lateral gene transfer from prokaryotes.</title>
        <authorList>
            <person name="Gloeckner G."/>
            <person name="Schaap P."/>
        </authorList>
    </citation>
    <scope>NUCLEOTIDE SEQUENCE [LARGE SCALE GENOMIC DNA]</scope>
    <source>
        <strain evidence="1 2">TK</strain>
    </source>
</reference>